<dbReference type="InterPro" id="IPR000030">
    <property type="entry name" value="PPE_dom"/>
</dbReference>
<gene>
    <name evidence="4" type="ORF">C8E97_2017</name>
</gene>
<name>A0A495VVQ1_9PSEU</name>
<feature type="compositionally biased region" description="Gly residues" evidence="2">
    <location>
        <begin position="307"/>
        <end position="326"/>
    </location>
</feature>
<comment type="caution">
    <text evidence="4">The sequence shown here is derived from an EMBL/GenBank/DDBJ whole genome shotgun (WGS) entry which is preliminary data.</text>
</comment>
<feature type="domain" description="PPE" evidence="3">
    <location>
        <begin position="19"/>
        <end position="171"/>
    </location>
</feature>
<evidence type="ECO:0000313" key="4">
    <source>
        <dbReference type="EMBL" id="RKT53452.1"/>
    </source>
</evidence>
<dbReference type="InterPro" id="IPR038332">
    <property type="entry name" value="PPE_sf"/>
</dbReference>
<evidence type="ECO:0000259" key="3">
    <source>
        <dbReference type="Pfam" id="PF00823"/>
    </source>
</evidence>
<dbReference type="EMBL" id="RBXO01000001">
    <property type="protein sequence ID" value="RKT53452.1"/>
    <property type="molecule type" value="Genomic_DNA"/>
</dbReference>
<protein>
    <submittedName>
        <fullName evidence="4">PPE-repeat protein</fullName>
    </submittedName>
</protein>
<proteinExistence type="inferred from homology"/>
<evidence type="ECO:0000313" key="5">
    <source>
        <dbReference type="Proteomes" id="UP000282084"/>
    </source>
</evidence>
<dbReference type="Gene3D" id="1.20.1260.20">
    <property type="entry name" value="PPE superfamily"/>
    <property type="match status" value="1"/>
</dbReference>
<evidence type="ECO:0000256" key="1">
    <source>
        <dbReference type="ARBA" id="ARBA00010652"/>
    </source>
</evidence>
<sequence length="428" mass="44185">MSIKDYNFDAQSHQQLYQRIHGGPGYAAAQAVEDAWNTFRAVMGNAKADLESAVRDAGAVWIGAAGEQFTGSAAPLVQWAEDARTAGVETHNAFSAQASYYGSAKTTMPEPVQVTSTANDDYWGIPAGFTHLVGGQTDQDVQEQQANEAKREAVRVMNSYRDGAASAVDALGTFDPPPQVVTQVSEPTFQQSEAHPRYTPQLHDGHTADTTSTQRQQHQTAQPPAATPPAVAPLGDDTRTSTAHPPTDVAPRPTPAPVPPPVGAPAPPPFGGPYPTPIGKPVPPHRTQPPGRGPITRPPGDKARGSRGPGGIGGLPLGPTKGGSPTGGTPRFGEGRPVSGQPSAPGGSTGITPDAPANRGAGTPATNPVRGAPPGITPMAAGMAGAPQRGRGEDDVEHKSAPYLEELADVWGEDGPRVAPPVIGEDDR</sequence>
<comment type="similarity">
    <text evidence="1">Belongs to the mycobacterial PPE family.</text>
</comment>
<keyword evidence="5" id="KW-1185">Reference proteome</keyword>
<dbReference type="AlphaFoldDB" id="A0A495VVQ1"/>
<accession>A0A495VVQ1</accession>
<feature type="compositionally biased region" description="Pro residues" evidence="2">
    <location>
        <begin position="252"/>
        <end position="287"/>
    </location>
</feature>
<dbReference type="Pfam" id="PF00823">
    <property type="entry name" value="PPE"/>
    <property type="match status" value="1"/>
</dbReference>
<evidence type="ECO:0000256" key="2">
    <source>
        <dbReference type="SAM" id="MobiDB-lite"/>
    </source>
</evidence>
<dbReference type="OrthoDB" id="3700986at2"/>
<feature type="compositionally biased region" description="Low complexity" evidence="2">
    <location>
        <begin position="210"/>
        <end position="224"/>
    </location>
</feature>
<reference evidence="4 5" key="1">
    <citation type="submission" date="2018-10" db="EMBL/GenBank/DDBJ databases">
        <title>Sequencing the genomes of 1000 actinobacteria strains.</title>
        <authorList>
            <person name="Klenk H.-P."/>
        </authorList>
    </citation>
    <scope>NUCLEOTIDE SEQUENCE [LARGE SCALE GENOMIC DNA]</scope>
    <source>
        <strain evidence="4 5">DSM 43800</strain>
    </source>
</reference>
<feature type="region of interest" description="Disordered" evidence="2">
    <location>
        <begin position="169"/>
        <end position="397"/>
    </location>
</feature>
<organism evidence="4 5">
    <name type="scientific">Saccharothrix australiensis</name>
    <dbReference type="NCBI Taxonomy" id="2072"/>
    <lineage>
        <taxon>Bacteria</taxon>
        <taxon>Bacillati</taxon>
        <taxon>Actinomycetota</taxon>
        <taxon>Actinomycetes</taxon>
        <taxon>Pseudonocardiales</taxon>
        <taxon>Pseudonocardiaceae</taxon>
        <taxon>Saccharothrix</taxon>
    </lineage>
</organism>
<dbReference type="RefSeq" id="WP_121003730.1">
    <property type="nucleotide sequence ID" value="NZ_RBXO01000001.1"/>
</dbReference>
<dbReference type="SUPFAM" id="SSF140459">
    <property type="entry name" value="PE/PPE dimer-like"/>
    <property type="match status" value="1"/>
</dbReference>
<dbReference type="Proteomes" id="UP000282084">
    <property type="component" value="Unassembled WGS sequence"/>
</dbReference>
<feature type="compositionally biased region" description="Polar residues" evidence="2">
    <location>
        <begin position="180"/>
        <end position="193"/>
    </location>
</feature>